<evidence type="ECO:0000256" key="3">
    <source>
        <dbReference type="ARBA" id="ARBA00022553"/>
    </source>
</evidence>
<dbReference type="SUPFAM" id="SSF47384">
    <property type="entry name" value="Homodimeric domain of signal transducing histidine kinase"/>
    <property type="match status" value="1"/>
</dbReference>
<dbReference type="InterPro" id="IPR000700">
    <property type="entry name" value="PAS-assoc_C"/>
</dbReference>
<dbReference type="SMART" id="SM00387">
    <property type="entry name" value="HATPase_c"/>
    <property type="match status" value="1"/>
</dbReference>
<feature type="domain" description="PAS" evidence="8">
    <location>
        <begin position="126"/>
        <end position="170"/>
    </location>
</feature>
<dbReference type="InterPro" id="IPR004358">
    <property type="entry name" value="Sig_transdc_His_kin-like_C"/>
</dbReference>
<dbReference type="InterPro" id="IPR003661">
    <property type="entry name" value="HisK_dim/P_dom"/>
</dbReference>
<dbReference type="PROSITE" id="PS50113">
    <property type="entry name" value="PAC"/>
    <property type="match status" value="1"/>
</dbReference>
<dbReference type="Gene3D" id="3.30.450.20">
    <property type="entry name" value="PAS domain"/>
    <property type="match status" value="2"/>
</dbReference>
<dbReference type="SMART" id="SM00388">
    <property type="entry name" value="HisKA"/>
    <property type="match status" value="1"/>
</dbReference>
<dbReference type="InterPro" id="IPR005467">
    <property type="entry name" value="His_kinase_dom"/>
</dbReference>
<name>A0ABD5X2V1_9EURY</name>
<dbReference type="InterPro" id="IPR013656">
    <property type="entry name" value="PAS_4"/>
</dbReference>
<proteinExistence type="predicted"/>
<keyword evidence="4" id="KW-0808">Transferase</keyword>
<dbReference type="CDD" id="cd00130">
    <property type="entry name" value="PAS"/>
    <property type="match status" value="2"/>
</dbReference>
<dbReference type="InterPro" id="IPR035965">
    <property type="entry name" value="PAS-like_dom_sf"/>
</dbReference>
<protein>
    <recommendedName>
        <fullName evidence="2">histidine kinase</fullName>
        <ecNumber evidence="2">2.7.13.3</ecNumber>
    </recommendedName>
</protein>
<evidence type="ECO:0000313" key="10">
    <source>
        <dbReference type="EMBL" id="MFC7125435.1"/>
    </source>
</evidence>
<evidence type="ECO:0000256" key="1">
    <source>
        <dbReference type="ARBA" id="ARBA00000085"/>
    </source>
</evidence>
<dbReference type="Gene3D" id="1.10.287.130">
    <property type="match status" value="1"/>
</dbReference>
<dbReference type="AlphaFoldDB" id="A0ABD5X2V1"/>
<reference evidence="10 11" key="1">
    <citation type="journal article" date="2014" name="Int. J. Syst. Evol. Microbiol.">
        <title>Complete genome sequence of Corynebacterium casei LMG S-19264T (=DSM 44701T), isolated from a smear-ripened cheese.</title>
        <authorList>
            <consortium name="US DOE Joint Genome Institute (JGI-PGF)"/>
            <person name="Walter F."/>
            <person name="Albersmeier A."/>
            <person name="Kalinowski J."/>
            <person name="Ruckert C."/>
        </authorList>
    </citation>
    <scope>NUCLEOTIDE SEQUENCE [LARGE SCALE GENOMIC DNA]</scope>
    <source>
        <strain evidence="10 11">CGMCC 4.7215</strain>
    </source>
</reference>
<dbReference type="InterPro" id="IPR036097">
    <property type="entry name" value="HisK_dim/P_sf"/>
</dbReference>
<accession>A0ABD5X2V1</accession>
<feature type="domain" description="PAS" evidence="8">
    <location>
        <begin position="6"/>
        <end position="61"/>
    </location>
</feature>
<gene>
    <name evidence="10" type="ORF">ACFQJ7_05195</name>
</gene>
<evidence type="ECO:0000259" key="8">
    <source>
        <dbReference type="PROSITE" id="PS50112"/>
    </source>
</evidence>
<evidence type="ECO:0000256" key="5">
    <source>
        <dbReference type="ARBA" id="ARBA00022777"/>
    </source>
</evidence>
<comment type="caution">
    <text evidence="10">The sequence shown here is derived from an EMBL/GenBank/DDBJ whole genome shotgun (WGS) entry which is preliminary data.</text>
</comment>
<dbReference type="InterPro" id="IPR052162">
    <property type="entry name" value="Sensor_kinase/Photoreceptor"/>
</dbReference>
<dbReference type="GO" id="GO:0004673">
    <property type="term" value="F:protein histidine kinase activity"/>
    <property type="evidence" value="ECO:0007669"/>
    <property type="project" value="UniProtKB-EC"/>
</dbReference>
<dbReference type="Pfam" id="PF13426">
    <property type="entry name" value="PAS_9"/>
    <property type="match status" value="1"/>
</dbReference>
<evidence type="ECO:0000259" key="9">
    <source>
        <dbReference type="PROSITE" id="PS50113"/>
    </source>
</evidence>
<dbReference type="Pfam" id="PF02518">
    <property type="entry name" value="HATPase_c"/>
    <property type="match status" value="1"/>
</dbReference>
<dbReference type="SUPFAM" id="SSF55785">
    <property type="entry name" value="PYP-like sensor domain (PAS domain)"/>
    <property type="match status" value="2"/>
</dbReference>
<evidence type="ECO:0000256" key="6">
    <source>
        <dbReference type="SAM" id="Coils"/>
    </source>
</evidence>
<dbReference type="PROSITE" id="PS50109">
    <property type="entry name" value="HIS_KIN"/>
    <property type="match status" value="1"/>
</dbReference>
<dbReference type="Pfam" id="PF08448">
    <property type="entry name" value="PAS_4"/>
    <property type="match status" value="1"/>
</dbReference>
<organism evidence="10 11">
    <name type="scientific">Halovenus rubra</name>
    <dbReference type="NCBI Taxonomy" id="869890"/>
    <lineage>
        <taxon>Archaea</taxon>
        <taxon>Methanobacteriati</taxon>
        <taxon>Methanobacteriota</taxon>
        <taxon>Stenosarchaea group</taxon>
        <taxon>Halobacteria</taxon>
        <taxon>Halobacteriales</taxon>
        <taxon>Haloarculaceae</taxon>
        <taxon>Halovenus</taxon>
    </lineage>
</organism>
<evidence type="ECO:0000259" key="7">
    <source>
        <dbReference type="PROSITE" id="PS50109"/>
    </source>
</evidence>
<dbReference type="EC" id="2.7.13.3" evidence="2"/>
<dbReference type="Proteomes" id="UP001596414">
    <property type="component" value="Unassembled WGS sequence"/>
</dbReference>
<dbReference type="PANTHER" id="PTHR43304">
    <property type="entry name" value="PHYTOCHROME-LIKE PROTEIN CPH1"/>
    <property type="match status" value="1"/>
</dbReference>
<dbReference type="PANTHER" id="PTHR43304:SF1">
    <property type="entry name" value="PAC DOMAIN-CONTAINING PROTEIN"/>
    <property type="match status" value="1"/>
</dbReference>
<comment type="catalytic activity">
    <reaction evidence="1">
        <text>ATP + protein L-histidine = ADP + protein N-phospho-L-histidine.</text>
        <dbReference type="EC" id="2.7.13.3"/>
    </reaction>
</comment>
<feature type="domain" description="PAC" evidence="9">
    <location>
        <begin position="203"/>
        <end position="255"/>
    </location>
</feature>
<evidence type="ECO:0000256" key="4">
    <source>
        <dbReference type="ARBA" id="ARBA00022679"/>
    </source>
</evidence>
<dbReference type="Pfam" id="PF00512">
    <property type="entry name" value="HisKA"/>
    <property type="match status" value="1"/>
</dbReference>
<feature type="domain" description="Histidine kinase" evidence="7">
    <location>
        <begin position="266"/>
        <end position="474"/>
    </location>
</feature>
<dbReference type="NCBIfam" id="TIGR00229">
    <property type="entry name" value="sensory_box"/>
    <property type="match status" value="2"/>
</dbReference>
<dbReference type="Gene3D" id="3.30.565.10">
    <property type="entry name" value="Histidine kinase-like ATPase, C-terminal domain"/>
    <property type="match status" value="1"/>
</dbReference>
<evidence type="ECO:0000256" key="2">
    <source>
        <dbReference type="ARBA" id="ARBA00012438"/>
    </source>
</evidence>
<dbReference type="CDD" id="cd00082">
    <property type="entry name" value="HisKA"/>
    <property type="match status" value="1"/>
</dbReference>
<evidence type="ECO:0000313" key="11">
    <source>
        <dbReference type="Proteomes" id="UP001596414"/>
    </source>
</evidence>
<dbReference type="SMART" id="SM00091">
    <property type="entry name" value="PAS"/>
    <property type="match status" value="2"/>
</dbReference>
<dbReference type="PROSITE" id="PS50112">
    <property type="entry name" value="PAS"/>
    <property type="match status" value="2"/>
</dbReference>
<sequence>MTSPTGDSSYHAHVEKAPIGIFEVNPRGEYIDVNEAACDMVGFSEDEILEMSVADLAPEQDDPEDMPNFVQVRETGHMRTEYQLRHKDGHTVDVIIEAVQIEDGRLVAYVQNISKQKEYEEALERTRDELRQVIDLIPDPIFVKSRDDEVILSNEANAELHGLTTDEIEGIRERDIEQAVENISDFDKYRERERTVMETGESTTYEEELMSASGKQHVFRTTRIPFTTVQQSESAVLGYARDITELKEYEQDLEEQRDNLEMLNGVLRHDIRNDLQLVSSYADLLVEECEDEGVKEYTTTIQDSANHATELTRTAREIANVMLSATKEDQQVDIRTTLEKEVSEVQSSYPNAAVTYNTTIPSVTINANDMVSSVFQNLLKNAIQHNDKPVAEVTVSATDQDDTVTVRVADNGPGVPDDQKDAIFGKGNHGLESDGTGLGLYLVETLVTNYGGEVWVEDNDPEGSVLVVELPKTE</sequence>
<dbReference type="PRINTS" id="PR00344">
    <property type="entry name" value="BCTRLSENSOR"/>
</dbReference>
<dbReference type="EMBL" id="JBHSZQ010000004">
    <property type="protein sequence ID" value="MFC7125435.1"/>
    <property type="molecule type" value="Genomic_DNA"/>
</dbReference>
<feature type="coiled-coil region" evidence="6">
    <location>
        <begin position="239"/>
        <end position="266"/>
    </location>
</feature>
<keyword evidence="3" id="KW-0597">Phosphoprotein</keyword>
<keyword evidence="5" id="KW-0418">Kinase</keyword>
<dbReference type="InterPro" id="IPR036890">
    <property type="entry name" value="HATPase_C_sf"/>
</dbReference>
<dbReference type="SUPFAM" id="SSF55874">
    <property type="entry name" value="ATPase domain of HSP90 chaperone/DNA topoisomerase II/histidine kinase"/>
    <property type="match status" value="1"/>
</dbReference>
<keyword evidence="6" id="KW-0175">Coiled coil</keyword>
<dbReference type="RefSeq" id="WP_267636430.1">
    <property type="nucleotide sequence ID" value="NZ_JAODIY010000004.1"/>
</dbReference>
<dbReference type="InterPro" id="IPR000014">
    <property type="entry name" value="PAS"/>
</dbReference>
<dbReference type="InterPro" id="IPR003594">
    <property type="entry name" value="HATPase_dom"/>
</dbReference>